<accession>A0ABV8QRZ7</accession>
<comment type="caution">
    <text evidence="1">The sequence shown here is derived from an EMBL/GenBank/DDBJ whole genome shotgun (WGS) entry which is preliminary data.</text>
</comment>
<sequence>MTVLSVWVTDEAEPENDELVVLRLDIITAILSQIGKPAFLGNFFIK</sequence>
<organism evidence="1 2">
    <name type="scientific">Ferruginibacter yonginensis</name>
    <dbReference type="NCBI Taxonomy" id="1310416"/>
    <lineage>
        <taxon>Bacteria</taxon>
        <taxon>Pseudomonadati</taxon>
        <taxon>Bacteroidota</taxon>
        <taxon>Chitinophagia</taxon>
        <taxon>Chitinophagales</taxon>
        <taxon>Chitinophagaceae</taxon>
        <taxon>Ferruginibacter</taxon>
    </lineage>
</organism>
<evidence type="ECO:0000313" key="2">
    <source>
        <dbReference type="Proteomes" id="UP001595907"/>
    </source>
</evidence>
<protein>
    <submittedName>
        <fullName evidence="1">Uncharacterized protein</fullName>
    </submittedName>
</protein>
<name>A0ABV8QRZ7_9BACT</name>
<gene>
    <name evidence="1" type="ORF">ACFOWM_09085</name>
</gene>
<proteinExistence type="predicted"/>
<dbReference type="RefSeq" id="WP_379709071.1">
    <property type="nucleotide sequence ID" value="NZ_JBHSCZ010000002.1"/>
</dbReference>
<reference evidence="2" key="1">
    <citation type="journal article" date="2019" name="Int. J. Syst. Evol. Microbiol.">
        <title>The Global Catalogue of Microorganisms (GCM) 10K type strain sequencing project: providing services to taxonomists for standard genome sequencing and annotation.</title>
        <authorList>
            <consortium name="The Broad Institute Genomics Platform"/>
            <consortium name="The Broad Institute Genome Sequencing Center for Infectious Disease"/>
            <person name="Wu L."/>
            <person name="Ma J."/>
        </authorList>
    </citation>
    <scope>NUCLEOTIDE SEQUENCE [LARGE SCALE GENOMIC DNA]</scope>
    <source>
        <strain evidence="2">CECT 8289</strain>
    </source>
</reference>
<evidence type="ECO:0000313" key="1">
    <source>
        <dbReference type="EMBL" id="MFC4263030.1"/>
    </source>
</evidence>
<dbReference type="EMBL" id="JBHSCZ010000002">
    <property type="protein sequence ID" value="MFC4263030.1"/>
    <property type="molecule type" value="Genomic_DNA"/>
</dbReference>
<keyword evidence="2" id="KW-1185">Reference proteome</keyword>
<dbReference type="Proteomes" id="UP001595907">
    <property type="component" value="Unassembled WGS sequence"/>
</dbReference>